<reference evidence="1 2" key="1">
    <citation type="journal article" date="2014" name="World J. Microbiol. Biotechnol.">
        <title>Biodiversity and physiological characteristics of Antarctic and Arctic lichens-associated bacteria.</title>
        <authorList>
            <person name="Lee Y.M."/>
            <person name="Kim E.H."/>
            <person name="Lee H.K."/>
            <person name="Hong S.G."/>
        </authorList>
    </citation>
    <scope>NUCLEOTIDE SEQUENCE [LARGE SCALE GENOMIC DNA]</scope>
    <source>
        <strain evidence="1 2">PAMC 26569</strain>
        <plasmid evidence="1">unnamed4</plasmid>
    </source>
</reference>
<dbReference type="EMBL" id="CP053711">
    <property type="protein sequence ID" value="QKE93605.1"/>
    <property type="molecule type" value="Genomic_DNA"/>
</dbReference>
<gene>
    <name evidence="1" type="ORF">HN018_25925</name>
</gene>
<dbReference type="AlphaFoldDB" id="A0A6M8HZM1"/>
<dbReference type="RefSeq" id="WP_171837716.1">
    <property type="nucleotide sequence ID" value="NZ_CP053711.1"/>
</dbReference>
<organism evidence="1 2">
    <name type="scientific">Lichenicola cladoniae</name>
    <dbReference type="NCBI Taxonomy" id="1484109"/>
    <lineage>
        <taxon>Bacteria</taxon>
        <taxon>Pseudomonadati</taxon>
        <taxon>Pseudomonadota</taxon>
        <taxon>Alphaproteobacteria</taxon>
        <taxon>Acetobacterales</taxon>
        <taxon>Acetobacteraceae</taxon>
        <taxon>Lichenicola</taxon>
    </lineage>
</organism>
<accession>A0A6M8HZM1</accession>
<evidence type="ECO:0000313" key="2">
    <source>
        <dbReference type="Proteomes" id="UP000500767"/>
    </source>
</evidence>
<keyword evidence="2" id="KW-1185">Reference proteome</keyword>
<name>A0A6M8HZM1_9PROT</name>
<sequence>MTYVVACAGRRIDAEGLAVADRRFPLTNVINVRRRLEKFFKEEQPSMLVCSAACGADLLALDIANDLNLRCRIILPFKPARFRDTSVIDRPSNPELNADWGTIFDRVITAAEMAGDLVVMSTISAIDDTAAYAAANRSIISEALHISDARPEAHQRPLALIVWDGMARQPNDATAEFRRLTVAAGFIQRELRTN</sequence>
<geneLocation type="plasmid" evidence="1 2">
    <name>unnamed4</name>
</geneLocation>
<proteinExistence type="predicted"/>
<dbReference type="KEGG" id="lck:HN018_25925"/>
<evidence type="ECO:0000313" key="1">
    <source>
        <dbReference type="EMBL" id="QKE93605.1"/>
    </source>
</evidence>
<keyword evidence="1" id="KW-0614">Plasmid</keyword>
<dbReference type="Proteomes" id="UP000500767">
    <property type="component" value="Plasmid unnamed4"/>
</dbReference>
<protein>
    <submittedName>
        <fullName evidence="1">Uncharacterized protein</fullName>
    </submittedName>
</protein>